<dbReference type="EMBL" id="RYZH01000034">
    <property type="protein sequence ID" value="RUL86094.1"/>
    <property type="molecule type" value="Genomic_DNA"/>
</dbReference>
<reference evidence="2 3" key="1">
    <citation type="submission" date="2018-12" db="EMBL/GenBank/DDBJ databases">
        <authorList>
            <person name="Toschakov S.V."/>
        </authorList>
    </citation>
    <scope>NUCLEOTIDE SEQUENCE [LARGE SCALE GENOMIC DNA]</scope>
    <source>
        <strain evidence="2 3">GM2012</strain>
    </source>
</reference>
<comment type="caution">
    <text evidence="2">The sequence shown here is derived from an EMBL/GenBank/DDBJ whole genome shotgun (WGS) entry which is preliminary data.</text>
</comment>
<organism evidence="2 3">
    <name type="scientific">Tautonia sociabilis</name>
    <dbReference type="NCBI Taxonomy" id="2080755"/>
    <lineage>
        <taxon>Bacteria</taxon>
        <taxon>Pseudomonadati</taxon>
        <taxon>Planctomycetota</taxon>
        <taxon>Planctomycetia</taxon>
        <taxon>Isosphaerales</taxon>
        <taxon>Isosphaeraceae</taxon>
        <taxon>Tautonia</taxon>
    </lineage>
</organism>
<protein>
    <submittedName>
        <fullName evidence="2">Uncharacterized protein</fullName>
    </submittedName>
</protein>
<feature type="region of interest" description="Disordered" evidence="1">
    <location>
        <begin position="75"/>
        <end position="105"/>
    </location>
</feature>
<name>A0A432MH03_9BACT</name>
<accession>A0A432MH03</accession>
<keyword evidence="3" id="KW-1185">Reference proteome</keyword>
<sequence>MMTFVFGYRDPACFLQALAPGRVMRLSNLLGDLREALAKAAPTDLPRNELDRLGLPEAHLAEGVVADDFLRRMRFSRSTGRDRPPTSRSEASRSGSVRRTGRPSG</sequence>
<evidence type="ECO:0000256" key="1">
    <source>
        <dbReference type="SAM" id="MobiDB-lite"/>
    </source>
</evidence>
<reference evidence="2 3" key="2">
    <citation type="submission" date="2019-01" db="EMBL/GenBank/DDBJ databases">
        <title>Tautonia sociabilis, a novel thermotolerant planctomycete of Isosphaeraceae family, isolated from a 4000 m deep subterranean habitat.</title>
        <authorList>
            <person name="Kovaleva O.L."/>
            <person name="Elcheninov A.G."/>
            <person name="Van Heerden E."/>
            <person name="Toshchakov S.V."/>
            <person name="Novikov A."/>
            <person name="Bonch-Osmolovskaya E.A."/>
            <person name="Kublanov I.V."/>
        </authorList>
    </citation>
    <scope>NUCLEOTIDE SEQUENCE [LARGE SCALE GENOMIC DNA]</scope>
    <source>
        <strain evidence="2 3">GM2012</strain>
    </source>
</reference>
<evidence type="ECO:0000313" key="3">
    <source>
        <dbReference type="Proteomes" id="UP000280296"/>
    </source>
</evidence>
<dbReference type="Proteomes" id="UP000280296">
    <property type="component" value="Unassembled WGS sequence"/>
</dbReference>
<feature type="compositionally biased region" description="Polar residues" evidence="1">
    <location>
        <begin position="86"/>
        <end position="97"/>
    </location>
</feature>
<dbReference type="AlphaFoldDB" id="A0A432MH03"/>
<evidence type="ECO:0000313" key="2">
    <source>
        <dbReference type="EMBL" id="RUL86094.1"/>
    </source>
</evidence>
<proteinExistence type="predicted"/>
<gene>
    <name evidence="2" type="ORF">TsocGM_16890</name>
</gene>